<organism evidence="7 8">
    <name type="scientific">Fusarium tricinctum</name>
    <dbReference type="NCBI Taxonomy" id="61284"/>
    <lineage>
        <taxon>Eukaryota</taxon>
        <taxon>Fungi</taxon>
        <taxon>Dikarya</taxon>
        <taxon>Ascomycota</taxon>
        <taxon>Pezizomycotina</taxon>
        <taxon>Sordariomycetes</taxon>
        <taxon>Hypocreomycetidae</taxon>
        <taxon>Hypocreales</taxon>
        <taxon>Nectriaceae</taxon>
        <taxon>Fusarium</taxon>
        <taxon>Fusarium tricinctum species complex</taxon>
    </lineage>
</organism>
<feature type="domain" description="TM2" evidence="6">
    <location>
        <begin position="79"/>
        <end position="122"/>
    </location>
</feature>
<feature type="transmembrane region" description="Helical" evidence="5">
    <location>
        <begin position="79"/>
        <end position="96"/>
    </location>
</feature>
<evidence type="ECO:0000256" key="1">
    <source>
        <dbReference type="ARBA" id="ARBA00004141"/>
    </source>
</evidence>
<dbReference type="AlphaFoldDB" id="A0A8K0WDI9"/>
<feature type="transmembrane region" description="Helical" evidence="5">
    <location>
        <begin position="108"/>
        <end position="130"/>
    </location>
</feature>
<keyword evidence="3 5" id="KW-1133">Transmembrane helix</keyword>
<proteinExistence type="predicted"/>
<comment type="caution">
    <text evidence="7">The sequence shown here is derived from an EMBL/GenBank/DDBJ whole genome shotgun (WGS) entry which is preliminary data.</text>
</comment>
<gene>
    <name evidence="7" type="ORF">BKA59DRAFT_512467</name>
</gene>
<evidence type="ECO:0000256" key="2">
    <source>
        <dbReference type="ARBA" id="ARBA00022692"/>
    </source>
</evidence>
<keyword evidence="4 5" id="KW-0472">Membrane</keyword>
<dbReference type="InterPro" id="IPR007829">
    <property type="entry name" value="TM2"/>
</dbReference>
<reference evidence="7" key="1">
    <citation type="journal article" date="2021" name="Nat. Commun.">
        <title>Genetic determinants of endophytism in the Arabidopsis root mycobiome.</title>
        <authorList>
            <person name="Mesny F."/>
            <person name="Miyauchi S."/>
            <person name="Thiergart T."/>
            <person name="Pickel B."/>
            <person name="Atanasova L."/>
            <person name="Karlsson M."/>
            <person name="Huettel B."/>
            <person name="Barry K.W."/>
            <person name="Haridas S."/>
            <person name="Chen C."/>
            <person name="Bauer D."/>
            <person name="Andreopoulos W."/>
            <person name="Pangilinan J."/>
            <person name="LaButti K."/>
            <person name="Riley R."/>
            <person name="Lipzen A."/>
            <person name="Clum A."/>
            <person name="Drula E."/>
            <person name="Henrissat B."/>
            <person name="Kohler A."/>
            <person name="Grigoriev I.V."/>
            <person name="Martin F.M."/>
            <person name="Hacquard S."/>
        </authorList>
    </citation>
    <scope>NUCLEOTIDE SEQUENCE</scope>
    <source>
        <strain evidence="7">MPI-SDFR-AT-0068</strain>
    </source>
</reference>
<name>A0A8K0WDI9_9HYPO</name>
<evidence type="ECO:0000256" key="4">
    <source>
        <dbReference type="ARBA" id="ARBA00023136"/>
    </source>
</evidence>
<protein>
    <recommendedName>
        <fullName evidence="6">TM2 domain-containing protein</fullName>
    </recommendedName>
</protein>
<accession>A0A8K0WDI9</accession>
<evidence type="ECO:0000256" key="5">
    <source>
        <dbReference type="SAM" id="Phobius"/>
    </source>
</evidence>
<keyword evidence="8" id="KW-1185">Reference proteome</keyword>
<evidence type="ECO:0000256" key="3">
    <source>
        <dbReference type="ARBA" id="ARBA00022989"/>
    </source>
</evidence>
<dbReference type="Proteomes" id="UP000813427">
    <property type="component" value="Unassembled WGS sequence"/>
</dbReference>
<dbReference type="OrthoDB" id="408511at2759"/>
<evidence type="ECO:0000259" key="6">
    <source>
        <dbReference type="Pfam" id="PF05154"/>
    </source>
</evidence>
<dbReference type="EMBL" id="JAGPXF010000004">
    <property type="protein sequence ID" value="KAH7246503.1"/>
    <property type="molecule type" value="Genomic_DNA"/>
</dbReference>
<dbReference type="Pfam" id="PF05154">
    <property type="entry name" value="TM2"/>
    <property type="match status" value="1"/>
</dbReference>
<comment type="subcellular location">
    <subcellularLocation>
        <location evidence="1">Membrane</location>
        <topology evidence="1">Multi-pass membrane protein</topology>
    </subcellularLocation>
</comment>
<evidence type="ECO:0000313" key="8">
    <source>
        <dbReference type="Proteomes" id="UP000813427"/>
    </source>
</evidence>
<keyword evidence="2 5" id="KW-0812">Transmembrane</keyword>
<evidence type="ECO:0000313" key="7">
    <source>
        <dbReference type="EMBL" id="KAH7246503.1"/>
    </source>
</evidence>
<sequence length="144" mass="15894">MNRNTLADKLGHGLTRGILFTTRKWKTTMLSYVFIATLGSTLLYLHSPNEQETSHLATRSWGGLDERPLTNKCYRQERVAMLLSLFFGVVGADQYYARHWPLAVFKMLTLGGLGLWALVDMILWIVGGVYGTPGCPGGGSNGLS</sequence>
<dbReference type="GO" id="GO:0016020">
    <property type="term" value="C:membrane"/>
    <property type="evidence" value="ECO:0007669"/>
    <property type="project" value="UniProtKB-SubCell"/>
</dbReference>